<dbReference type="InterPro" id="IPR014001">
    <property type="entry name" value="Helicase_ATP-bd"/>
</dbReference>
<name>A0A4R6UCI5_9BACI</name>
<proteinExistence type="predicted"/>
<accession>A0A4R6UCI5</accession>
<feature type="region of interest" description="Disordered" evidence="5">
    <location>
        <begin position="365"/>
        <end position="395"/>
    </location>
</feature>
<organism evidence="8 9">
    <name type="scientific">Aureibacillus halotolerans</name>
    <dbReference type="NCBI Taxonomy" id="1508390"/>
    <lineage>
        <taxon>Bacteria</taxon>
        <taxon>Bacillati</taxon>
        <taxon>Bacillota</taxon>
        <taxon>Bacilli</taxon>
        <taxon>Bacillales</taxon>
        <taxon>Bacillaceae</taxon>
        <taxon>Aureibacillus</taxon>
    </lineage>
</organism>
<feature type="domain" description="Helicase C-terminal" evidence="7">
    <location>
        <begin position="231"/>
        <end position="383"/>
    </location>
</feature>
<dbReference type="OrthoDB" id="9805696at2"/>
<evidence type="ECO:0000259" key="7">
    <source>
        <dbReference type="PROSITE" id="PS51194"/>
    </source>
</evidence>
<dbReference type="Proteomes" id="UP000295632">
    <property type="component" value="Unassembled WGS sequence"/>
</dbReference>
<dbReference type="SUPFAM" id="SSF52540">
    <property type="entry name" value="P-loop containing nucleoside triphosphate hydrolases"/>
    <property type="match status" value="2"/>
</dbReference>
<dbReference type="EMBL" id="SNYJ01000001">
    <property type="protein sequence ID" value="TDQ42823.1"/>
    <property type="molecule type" value="Genomic_DNA"/>
</dbReference>
<dbReference type="AlphaFoldDB" id="A0A4R6UCI5"/>
<keyword evidence="4" id="KW-0067">ATP-binding</keyword>
<evidence type="ECO:0000256" key="5">
    <source>
        <dbReference type="SAM" id="MobiDB-lite"/>
    </source>
</evidence>
<dbReference type="InterPro" id="IPR027417">
    <property type="entry name" value="P-loop_NTPase"/>
</dbReference>
<dbReference type="PANTHER" id="PTHR47963">
    <property type="entry name" value="DEAD-BOX ATP-DEPENDENT RNA HELICASE 47, MITOCHONDRIAL"/>
    <property type="match status" value="1"/>
</dbReference>
<comment type="caution">
    <text evidence="8">The sequence shown here is derived from an EMBL/GenBank/DDBJ whole genome shotgun (WGS) entry which is preliminary data.</text>
</comment>
<sequence length="395" mass="43955">MTDQLPEWVGKSPSFIQNAWNEAHFTQFTHIQDQAIPRIEEGKDILAQAPAGSGKTLAYVLPILHGIQSDRPQAQAVILASSHELVMQILDVVQTWSKNSDIRAASFIGGTNVKRQLDKLKKKPHIIVGTPGRVHELIQLKKLKMHEVKTIVLDEGDQLLTKEHVPTVKAIVSSTLADRQVVLFSATLAEAAIAQAQTLMKEPSVLSVKHEALKPQNEYIYFAAERRDYIDVVRKLAQLKGIRAIVFLHQIGDVDMFKQKLSFKGIPCDALHSEADKQERAKAIQQLRSGKSALLLTTDVAARGIDIPDLTHVIQVGLPKDKEQYIHRAGRTGRVGANAGTVVSIVNEYDVPRLKKLTAPLGQEPTRKQWWKGEIKDVEEGRTTGEHPRGRKQSK</sequence>
<keyword evidence="2" id="KW-0378">Hydrolase</keyword>
<evidence type="ECO:0000256" key="4">
    <source>
        <dbReference type="ARBA" id="ARBA00022840"/>
    </source>
</evidence>
<dbReference type="PROSITE" id="PS51192">
    <property type="entry name" value="HELICASE_ATP_BIND_1"/>
    <property type="match status" value="1"/>
</dbReference>
<protein>
    <submittedName>
        <fullName evidence="8">Superfamily II DNA/RNA helicase</fullName>
    </submittedName>
</protein>
<dbReference type="InterPro" id="IPR011545">
    <property type="entry name" value="DEAD/DEAH_box_helicase_dom"/>
</dbReference>
<dbReference type="CDD" id="cd00268">
    <property type="entry name" value="DEADc"/>
    <property type="match status" value="1"/>
</dbReference>
<dbReference type="PANTHER" id="PTHR47963:SF7">
    <property type="entry name" value="ATP-DEPENDENT RNA HELICASE YFML-RELATED"/>
    <property type="match status" value="1"/>
</dbReference>
<dbReference type="GO" id="GO:0003724">
    <property type="term" value="F:RNA helicase activity"/>
    <property type="evidence" value="ECO:0007669"/>
    <property type="project" value="TreeGrafter"/>
</dbReference>
<dbReference type="RefSeq" id="WP_133578652.1">
    <property type="nucleotide sequence ID" value="NZ_SNYJ01000001.1"/>
</dbReference>
<evidence type="ECO:0000313" key="9">
    <source>
        <dbReference type="Proteomes" id="UP000295632"/>
    </source>
</evidence>
<evidence type="ECO:0000256" key="2">
    <source>
        <dbReference type="ARBA" id="ARBA00022801"/>
    </source>
</evidence>
<gene>
    <name evidence="8" type="ORF">EV213_101252</name>
</gene>
<reference evidence="8 9" key="1">
    <citation type="submission" date="2019-03" db="EMBL/GenBank/DDBJ databases">
        <title>Genomic Encyclopedia of Type Strains, Phase IV (KMG-IV): sequencing the most valuable type-strain genomes for metagenomic binning, comparative biology and taxonomic classification.</title>
        <authorList>
            <person name="Goeker M."/>
        </authorList>
    </citation>
    <scope>NUCLEOTIDE SEQUENCE [LARGE SCALE GENOMIC DNA]</scope>
    <source>
        <strain evidence="8 9">DSM 28697</strain>
    </source>
</reference>
<dbReference type="GO" id="GO:0005829">
    <property type="term" value="C:cytosol"/>
    <property type="evidence" value="ECO:0007669"/>
    <property type="project" value="TreeGrafter"/>
</dbReference>
<dbReference type="Pfam" id="PF00270">
    <property type="entry name" value="DEAD"/>
    <property type="match status" value="1"/>
</dbReference>
<evidence type="ECO:0000259" key="6">
    <source>
        <dbReference type="PROSITE" id="PS51192"/>
    </source>
</evidence>
<dbReference type="GO" id="GO:0016787">
    <property type="term" value="F:hydrolase activity"/>
    <property type="evidence" value="ECO:0007669"/>
    <property type="project" value="UniProtKB-KW"/>
</dbReference>
<dbReference type="PROSITE" id="PS51194">
    <property type="entry name" value="HELICASE_CTER"/>
    <property type="match status" value="1"/>
</dbReference>
<dbReference type="GO" id="GO:0033592">
    <property type="term" value="F:RNA strand annealing activity"/>
    <property type="evidence" value="ECO:0007669"/>
    <property type="project" value="TreeGrafter"/>
</dbReference>
<keyword evidence="3 8" id="KW-0347">Helicase</keyword>
<dbReference type="GO" id="GO:0009409">
    <property type="term" value="P:response to cold"/>
    <property type="evidence" value="ECO:0007669"/>
    <property type="project" value="TreeGrafter"/>
</dbReference>
<evidence type="ECO:0000313" key="8">
    <source>
        <dbReference type="EMBL" id="TDQ42823.1"/>
    </source>
</evidence>
<keyword evidence="1" id="KW-0547">Nucleotide-binding</keyword>
<feature type="domain" description="Helicase ATP-binding" evidence="6">
    <location>
        <begin position="36"/>
        <end position="206"/>
    </location>
</feature>
<keyword evidence="9" id="KW-1185">Reference proteome</keyword>
<dbReference type="Pfam" id="PF00271">
    <property type="entry name" value="Helicase_C"/>
    <property type="match status" value="1"/>
</dbReference>
<dbReference type="CDD" id="cd18787">
    <property type="entry name" value="SF2_C_DEAD"/>
    <property type="match status" value="1"/>
</dbReference>
<evidence type="ECO:0000256" key="3">
    <source>
        <dbReference type="ARBA" id="ARBA00022806"/>
    </source>
</evidence>
<dbReference type="GO" id="GO:0005524">
    <property type="term" value="F:ATP binding"/>
    <property type="evidence" value="ECO:0007669"/>
    <property type="project" value="UniProtKB-KW"/>
</dbReference>
<evidence type="ECO:0000256" key="1">
    <source>
        <dbReference type="ARBA" id="ARBA00022741"/>
    </source>
</evidence>
<dbReference type="InterPro" id="IPR044742">
    <property type="entry name" value="DEAD/DEAH_RhlB"/>
</dbReference>
<dbReference type="InterPro" id="IPR001650">
    <property type="entry name" value="Helicase_C-like"/>
</dbReference>
<feature type="compositionally biased region" description="Basic and acidic residues" evidence="5">
    <location>
        <begin position="365"/>
        <end position="388"/>
    </location>
</feature>
<dbReference type="InterPro" id="IPR050547">
    <property type="entry name" value="DEAD_box_RNA_helicases"/>
</dbReference>
<dbReference type="Gene3D" id="3.40.50.300">
    <property type="entry name" value="P-loop containing nucleotide triphosphate hydrolases"/>
    <property type="match status" value="2"/>
</dbReference>
<dbReference type="SMART" id="SM00487">
    <property type="entry name" value="DEXDc"/>
    <property type="match status" value="1"/>
</dbReference>
<dbReference type="GO" id="GO:0005840">
    <property type="term" value="C:ribosome"/>
    <property type="evidence" value="ECO:0007669"/>
    <property type="project" value="TreeGrafter"/>
</dbReference>
<dbReference type="SMART" id="SM00490">
    <property type="entry name" value="HELICc"/>
    <property type="match status" value="1"/>
</dbReference>